<feature type="transmembrane region" description="Helical" evidence="7">
    <location>
        <begin position="28"/>
        <end position="46"/>
    </location>
</feature>
<dbReference type="PANTHER" id="PTHR30561">
    <property type="entry name" value="SMR FAMILY PROTON-DEPENDENT DRUG EFFLUX TRANSPORTER SUGE"/>
    <property type="match status" value="1"/>
</dbReference>
<dbReference type="Pfam" id="PF00893">
    <property type="entry name" value="Multi_Drug_Res"/>
    <property type="match status" value="1"/>
</dbReference>
<keyword evidence="5 7" id="KW-0472">Membrane</keyword>
<dbReference type="InterPro" id="IPR045324">
    <property type="entry name" value="Small_multidrug_res"/>
</dbReference>
<keyword evidence="2" id="KW-1003">Cell membrane</keyword>
<evidence type="ECO:0000313" key="8">
    <source>
        <dbReference type="EMBL" id="OZU88703.1"/>
    </source>
</evidence>
<protein>
    <submittedName>
        <fullName evidence="8">QacE family quaternary ammonium compound efflux SMR transporter</fullName>
    </submittedName>
</protein>
<dbReference type="GO" id="GO:0005886">
    <property type="term" value="C:plasma membrane"/>
    <property type="evidence" value="ECO:0007669"/>
    <property type="project" value="UniProtKB-SubCell"/>
</dbReference>
<dbReference type="InterPro" id="IPR000390">
    <property type="entry name" value="Small_drug/metabolite_transptr"/>
</dbReference>
<name>A0A265N9M9_9BACI</name>
<feature type="transmembrane region" description="Helical" evidence="7">
    <location>
        <begin position="83"/>
        <end position="102"/>
    </location>
</feature>
<evidence type="ECO:0000256" key="5">
    <source>
        <dbReference type="ARBA" id="ARBA00023136"/>
    </source>
</evidence>
<dbReference type="SUPFAM" id="SSF103481">
    <property type="entry name" value="Multidrug resistance efflux transporter EmrE"/>
    <property type="match status" value="1"/>
</dbReference>
<evidence type="ECO:0000256" key="7">
    <source>
        <dbReference type="SAM" id="Phobius"/>
    </source>
</evidence>
<feature type="transmembrane region" description="Helical" evidence="7">
    <location>
        <begin position="5"/>
        <end position="22"/>
    </location>
</feature>
<comment type="similarity">
    <text evidence="6">Belongs to the drug/metabolite transporter (DMT) superfamily. Small multidrug resistance (SMR) (TC 2.A.7.1) family.</text>
</comment>
<feature type="transmembrane region" description="Helical" evidence="7">
    <location>
        <begin position="58"/>
        <end position="77"/>
    </location>
</feature>
<keyword evidence="9" id="KW-1185">Reference proteome</keyword>
<keyword evidence="3 6" id="KW-0812">Transmembrane</keyword>
<sequence length="113" mass="12533">MKKDWNFVFIAGLFEIGWVIGLKHAFNWWTWGLTLFAIYFSMHLLIIGSRRLPVGTTYAVFTGMGTAGTVILEILVFNEPFRIEKIALILLLLSGVIGLKTITPAADSEGGQS</sequence>
<accession>A0A265N9M9</accession>
<keyword evidence="4 7" id="KW-1133">Transmembrane helix</keyword>
<dbReference type="OrthoDB" id="2168659at2"/>
<organism evidence="8 9">
    <name type="scientific">Virgibacillus indicus</name>
    <dbReference type="NCBI Taxonomy" id="2024554"/>
    <lineage>
        <taxon>Bacteria</taxon>
        <taxon>Bacillati</taxon>
        <taxon>Bacillota</taxon>
        <taxon>Bacilli</taxon>
        <taxon>Bacillales</taxon>
        <taxon>Bacillaceae</taxon>
        <taxon>Virgibacillus</taxon>
    </lineage>
</organism>
<reference evidence="8 9" key="1">
    <citation type="submission" date="2017-08" db="EMBL/GenBank/DDBJ databases">
        <title>Virgibacillus indicus sp. nov. and Virgibacillus profoundi sp. nov, two moderately halophilic bacteria isolated from marine sediment by using the Microfluidic Streak Plate.</title>
        <authorList>
            <person name="Xu B."/>
            <person name="Hu B."/>
            <person name="Wang J."/>
            <person name="Zhu Y."/>
            <person name="Huang L."/>
            <person name="Du W."/>
            <person name="Huang Y."/>
        </authorList>
    </citation>
    <scope>NUCLEOTIDE SEQUENCE [LARGE SCALE GENOMIC DNA]</scope>
    <source>
        <strain evidence="8 9">IO3-P2-C2</strain>
    </source>
</reference>
<dbReference type="Proteomes" id="UP000216498">
    <property type="component" value="Unassembled WGS sequence"/>
</dbReference>
<comment type="subcellular location">
    <subcellularLocation>
        <location evidence="1 6">Cell membrane</location>
        <topology evidence="1 6">Multi-pass membrane protein</topology>
    </subcellularLocation>
</comment>
<dbReference type="AlphaFoldDB" id="A0A265N9M9"/>
<evidence type="ECO:0000256" key="4">
    <source>
        <dbReference type="ARBA" id="ARBA00022989"/>
    </source>
</evidence>
<evidence type="ECO:0000313" key="9">
    <source>
        <dbReference type="Proteomes" id="UP000216498"/>
    </source>
</evidence>
<evidence type="ECO:0000256" key="6">
    <source>
        <dbReference type="RuleBase" id="RU003942"/>
    </source>
</evidence>
<dbReference type="GO" id="GO:0022857">
    <property type="term" value="F:transmembrane transporter activity"/>
    <property type="evidence" value="ECO:0007669"/>
    <property type="project" value="InterPro"/>
</dbReference>
<dbReference type="EMBL" id="NPMS01000004">
    <property type="protein sequence ID" value="OZU88703.1"/>
    <property type="molecule type" value="Genomic_DNA"/>
</dbReference>
<comment type="caution">
    <text evidence="8">The sequence shown here is derived from an EMBL/GenBank/DDBJ whole genome shotgun (WGS) entry which is preliminary data.</text>
</comment>
<dbReference type="RefSeq" id="WP_094885795.1">
    <property type="nucleotide sequence ID" value="NZ_NPMS01000004.1"/>
</dbReference>
<evidence type="ECO:0000256" key="2">
    <source>
        <dbReference type="ARBA" id="ARBA00022475"/>
    </source>
</evidence>
<proteinExistence type="inferred from homology"/>
<dbReference type="Gene3D" id="1.10.3730.20">
    <property type="match status" value="1"/>
</dbReference>
<dbReference type="InterPro" id="IPR037185">
    <property type="entry name" value="EmrE-like"/>
</dbReference>
<dbReference type="PANTHER" id="PTHR30561:SF7">
    <property type="entry name" value="GUANIDINIUM EFFLUX SYSTEM SUBUNIT GDNC-RELATED"/>
    <property type="match status" value="1"/>
</dbReference>
<evidence type="ECO:0000256" key="3">
    <source>
        <dbReference type="ARBA" id="ARBA00022692"/>
    </source>
</evidence>
<gene>
    <name evidence="8" type="ORF">CIL03_10465</name>
</gene>
<evidence type="ECO:0000256" key="1">
    <source>
        <dbReference type="ARBA" id="ARBA00004651"/>
    </source>
</evidence>